<dbReference type="OrthoDB" id="356681at2"/>
<protein>
    <submittedName>
        <fullName evidence="2">Metallophosphoesterase</fullName>
    </submittedName>
</protein>
<evidence type="ECO:0000313" key="3">
    <source>
        <dbReference type="Proteomes" id="UP000598196"/>
    </source>
</evidence>
<dbReference type="SUPFAM" id="SSF56300">
    <property type="entry name" value="Metallo-dependent phosphatases"/>
    <property type="match status" value="1"/>
</dbReference>
<evidence type="ECO:0000259" key="1">
    <source>
        <dbReference type="Pfam" id="PF00149"/>
    </source>
</evidence>
<gene>
    <name evidence="2" type="ORF">GCM10010991_37840</name>
</gene>
<dbReference type="InterPro" id="IPR004843">
    <property type="entry name" value="Calcineurin-like_PHP"/>
</dbReference>
<keyword evidence="3" id="KW-1185">Reference proteome</keyword>
<sequence length="279" mass="30940">MKLLVLADLHLDEISDRDLLDQLGDEIRDAATGVEALIIAGDLAEVATRKWPHALRWLGSLVPAARTVLIPGNHDYYGENLSTVDAELDRICSEAGCRFGQCQQLEIGDVRILMTTLWTDMRLFAAAGDAAVAEALWNARKMPDYGYGSIVIGSPERELKPQDTVLVHQTQLGWLTAELARPWVGKTVVVTHHAPSGSVAGPITPLSPCFASDLDALIDRYRPDLWAFGHTHRWAEVRMPGGTLLRNVSFGYEHEFRLGDIRERVRRGLIDLDQIRAGM</sequence>
<dbReference type="RefSeq" id="WP_158635508.1">
    <property type="nucleotide sequence ID" value="NZ_BMLP01000018.1"/>
</dbReference>
<evidence type="ECO:0000313" key="2">
    <source>
        <dbReference type="EMBL" id="GGO39280.1"/>
    </source>
</evidence>
<dbReference type="Gene3D" id="3.60.21.10">
    <property type="match status" value="1"/>
</dbReference>
<feature type="domain" description="Calcineurin-like phosphoesterase" evidence="1">
    <location>
        <begin position="1"/>
        <end position="233"/>
    </location>
</feature>
<dbReference type="PANTHER" id="PTHR37844:SF2">
    <property type="entry name" value="SER_THR PROTEIN PHOSPHATASE SUPERFAMILY (AFU_ORTHOLOGUE AFUA_1G14840)"/>
    <property type="match status" value="1"/>
</dbReference>
<dbReference type="GO" id="GO:0016787">
    <property type="term" value="F:hydrolase activity"/>
    <property type="evidence" value="ECO:0007669"/>
    <property type="project" value="InterPro"/>
</dbReference>
<dbReference type="EMBL" id="BMLP01000018">
    <property type="protein sequence ID" value="GGO39280.1"/>
    <property type="molecule type" value="Genomic_DNA"/>
</dbReference>
<proteinExistence type="predicted"/>
<name>A0A917YND1_9RHOB</name>
<comment type="caution">
    <text evidence="2">The sequence shown here is derived from an EMBL/GenBank/DDBJ whole genome shotgun (WGS) entry which is preliminary data.</text>
</comment>
<dbReference type="InterPro" id="IPR029052">
    <property type="entry name" value="Metallo-depent_PP-like"/>
</dbReference>
<dbReference type="AlphaFoldDB" id="A0A917YND1"/>
<dbReference type="Proteomes" id="UP000598196">
    <property type="component" value="Unassembled WGS sequence"/>
</dbReference>
<accession>A0A917YND1</accession>
<organism evidence="2 3">
    <name type="scientific">Gemmobacter aquaticus</name>
    <dbReference type="NCBI Taxonomy" id="490185"/>
    <lineage>
        <taxon>Bacteria</taxon>
        <taxon>Pseudomonadati</taxon>
        <taxon>Pseudomonadota</taxon>
        <taxon>Alphaproteobacteria</taxon>
        <taxon>Rhodobacterales</taxon>
        <taxon>Paracoccaceae</taxon>
        <taxon>Gemmobacter</taxon>
    </lineage>
</organism>
<reference evidence="2 3" key="1">
    <citation type="journal article" date="2014" name="Int. J. Syst. Evol. Microbiol.">
        <title>Complete genome sequence of Corynebacterium casei LMG S-19264T (=DSM 44701T), isolated from a smear-ripened cheese.</title>
        <authorList>
            <consortium name="US DOE Joint Genome Institute (JGI-PGF)"/>
            <person name="Walter F."/>
            <person name="Albersmeier A."/>
            <person name="Kalinowski J."/>
            <person name="Ruckert C."/>
        </authorList>
    </citation>
    <scope>NUCLEOTIDE SEQUENCE [LARGE SCALE GENOMIC DNA]</scope>
    <source>
        <strain evidence="2 3">CGMCC 1.7029</strain>
    </source>
</reference>
<dbReference type="PANTHER" id="PTHR37844">
    <property type="entry name" value="SER/THR PROTEIN PHOSPHATASE SUPERFAMILY (AFU_ORTHOLOGUE AFUA_1G14840)"/>
    <property type="match status" value="1"/>
</dbReference>
<dbReference type="Pfam" id="PF00149">
    <property type="entry name" value="Metallophos"/>
    <property type="match status" value="1"/>
</dbReference>